<reference evidence="3" key="1">
    <citation type="journal article" date="2019" name="Int. J. Syst. Evol. Microbiol.">
        <title>The Global Catalogue of Microorganisms (GCM) 10K type strain sequencing project: providing services to taxonomists for standard genome sequencing and annotation.</title>
        <authorList>
            <consortium name="The Broad Institute Genomics Platform"/>
            <consortium name="The Broad Institute Genome Sequencing Center for Infectious Disease"/>
            <person name="Wu L."/>
            <person name="Ma J."/>
        </authorList>
    </citation>
    <scope>NUCLEOTIDE SEQUENCE [LARGE SCALE GENOMIC DNA]</scope>
    <source>
        <strain evidence="3">CCUG 63418</strain>
    </source>
</reference>
<dbReference type="CDD" id="cd04301">
    <property type="entry name" value="NAT_SF"/>
    <property type="match status" value="1"/>
</dbReference>
<dbReference type="PROSITE" id="PS51186">
    <property type="entry name" value="GNAT"/>
    <property type="match status" value="1"/>
</dbReference>
<dbReference type="Gene3D" id="3.40.630.30">
    <property type="match status" value="1"/>
</dbReference>
<proteinExistence type="predicted"/>
<name>A0ABW2YU09_9SPHI</name>
<dbReference type="InterPro" id="IPR016181">
    <property type="entry name" value="Acyl_CoA_acyltransferase"/>
</dbReference>
<dbReference type="Proteomes" id="UP001596958">
    <property type="component" value="Unassembled WGS sequence"/>
</dbReference>
<comment type="caution">
    <text evidence="2">The sequence shown here is derived from an EMBL/GenBank/DDBJ whole genome shotgun (WGS) entry which is preliminary data.</text>
</comment>
<accession>A0ABW2YU09</accession>
<dbReference type="InterPro" id="IPR000182">
    <property type="entry name" value="GNAT_dom"/>
</dbReference>
<dbReference type="EMBL" id="JBHTHU010000001">
    <property type="protein sequence ID" value="MFD0748893.1"/>
    <property type="molecule type" value="Genomic_DNA"/>
</dbReference>
<dbReference type="RefSeq" id="WP_377096800.1">
    <property type="nucleotide sequence ID" value="NZ_JBHTHU010000001.1"/>
</dbReference>
<gene>
    <name evidence="2" type="ORF">ACFQZS_01985</name>
</gene>
<organism evidence="2 3">
    <name type="scientific">Mucilaginibacter calamicampi</name>
    <dbReference type="NCBI Taxonomy" id="1302352"/>
    <lineage>
        <taxon>Bacteria</taxon>
        <taxon>Pseudomonadati</taxon>
        <taxon>Bacteroidota</taxon>
        <taxon>Sphingobacteriia</taxon>
        <taxon>Sphingobacteriales</taxon>
        <taxon>Sphingobacteriaceae</taxon>
        <taxon>Mucilaginibacter</taxon>
    </lineage>
</organism>
<evidence type="ECO:0000313" key="3">
    <source>
        <dbReference type="Proteomes" id="UP001596958"/>
    </source>
</evidence>
<sequence length="148" mass="16573">MIKFIKVEEALPLRNTVLREGRLKPDECRFPSDNLPGNFHLGYFDNDELICIASFHPQSYGEYAGVGYQLRGMATAGGYQGKGAGKQLVEFAKNYLRGRSASYMWCNARQVAVGFYERLGLKIVSPQFDVPGIGPHYVMYVPLDLKAT</sequence>
<keyword evidence="3" id="KW-1185">Reference proteome</keyword>
<feature type="domain" description="N-acetyltransferase" evidence="1">
    <location>
        <begin position="1"/>
        <end position="144"/>
    </location>
</feature>
<evidence type="ECO:0000259" key="1">
    <source>
        <dbReference type="PROSITE" id="PS51186"/>
    </source>
</evidence>
<evidence type="ECO:0000313" key="2">
    <source>
        <dbReference type="EMBL" id="MFD0748893.1"/>
    </source>
</evidence>
<dbReference type="SUPFAM" id="SSF55729">
    <property type="entry name" value="Acyl-CoA N-acyltransferases (Nat)"/>
    <property type="match status" value="1"/>
</dbReference>
<protein>
    <submittedName>
        <fullName evidence="2">GNAT family N-acetyltransferase</fullName>
    </submittedName>
</protein>
<dbReference type="Pfam" id="PF00583">
    <property type="entry name" value="Acetyltransf_1"/>
    <property type="match status" value="1"/>
</dbReference>